<evidence type="ECO:0000313" key="2">
    <source>
        <dbReference type="EMBL" id="MEW9918755.1"/>
    </source>
</evidence>
<dbReference type="EMBL" id="JBFNXX010000002">
    <property type="protein sequence ID" value="MEW9918755.1"/>
    <property type="molecule type" value="Genomic_DNA"/>
</dbReference>
<sequence>MDTRPVHYRSLVETAEALRTGETSARALTETMLERIGTLDPGYHSYFHVCTERALAKADAADAALRDGRCLGPLHGMPIAVKDLCRTDFAPTTAGMGINAGLMSETNATVVDRLEAAGAVILGKIAMTEGAYTGHHPNVSVPVNPLSRDHWVGTSSSGSGVATAAGFCFASLGSDTGGSIRYPSATCGLSGLKPTWGRVSRHGVFDLAPTLDHVGPMTRSAADCAATLQVIAGHDPKDPTSLDVPVPDYMSGLGRGVRDLRIGVDRDYAFDGVEASVAAALEAAIAQFERLGARIVEITLPPYEELVAEWVMMCAVETAYVHRETYPARAAEYGPDLSNLIDQGLAATGVQVARGNILRVTFSQALETMFEGIDCMLCPTMPTPTPTLAQMAGYGADPEVLNAILRYTAPFDFSGSPTLTLPNGLDGQGMPTSMQIVGPMLSEAVILRAGAAYQNATDWHCRHPDLG</sequence>
<keyword evidence="3" id="KW-1185">Reference proteome</keyword>
<gene>
    <name evidence="2" type="ORF">AB2B41_04020</name>
</gene>
<accession>A0ABV3RIF8</accession>
<name>A0ABV3RIF8_9RHOB</name>
<reference evidence="2 3" key="1">
    <citation type="submission" date="2024-07" db="EMBL/GenBank/DDBJ databases">
        <title>Marimonas sp.nov., isolated from tidal-flat sediment.</title>
        <authorList>
            <person name="Jayan J.N."/>
            <person name="Lee S.S."/>
        </authorList>
    </citation>
    <scope>NUCLEOTIDE SEQUENCE [LARGE SCALE GENOMIC DNA]</scope>
    <source>
        <strain evidence="2 3">MJW-29</strain>
    </source>
</reference>
<dbReference type="Proteomes" id="UP001556098">
    <property type="component" value="Unassembled WGS sequence"/>
</dbReference>
<evidence type="ECO:0000259" key="1">
    <source>
        <dbReference type="Pfam" id="PF01425"/>
    </source>
</evidence>
<dbReference type="InterPro" id="IPR000120">
    <property type="entry name" value="Amidase"/>
</dbReference>
<dbReference type="SUPFAM" id="SSF75304">
    <property type="entry name" value="Amidase signature (AS) enzymes"/>
    <property type="match status" value="1"/>
</dbReference>
<feature type="domain" description="Amidase" evidence="1">
    <location>
        <begin position="28"/>
        <end position="447"/>
    </location>
</feature>
<dbReference type="PANTHER" id="PTHR11895">
    <property type="entry name" value="TRANSAMIDASE"/>
    <property type="match status" value="1"/>
</dbReference>
<protein>
    <submittedName>
        <fullName evidence="2">Amidase</fullName>
    </submittedName>
</protein>
<dbReference type="InterPro" id="IPR036928">
    <property type="entry name" value="AS_sf"/>
</dbReference>
<organism evidence="2 3">
    <name type="scientific">Sulfitobacter sediminis</name>
    <dbReference type="NCBI Taxonomy" id="3234186"/>
    <lineage>
        <taxon>Bacteria</taxon>
        <taxon>Pseudomonadati</taxon>
        <taxon>Pseudomonadota</taxon>
        <taxon>Alphaproteobacteria</taxon>
        <taxon>Rhodobacterales</taxon>
        <taxon>Roseobacteraceae</taxon>
        <taxon>Sulfitobacter</taxon>
    </lineage>
</organism>
<dbReference type="Pfam" id="PF01425">
    <property type="entry name" value="Amidase"/>
    <property type="match status" value="1"/>
</dbReference>
<evidence type="ECO:0000313" key="3">
    <source>
        <dbReference type="Proteomes" id="UP001556098"/>
    </source>
</evidence>
<comment type="caution">
    <text evidence="2">The sequence shown here is derived from an EMBL/GenBank/DDBJ whole genome shotgun (WGS) entry which is preliminary data.</text>
</comment>
<dbReference type="InterPro" id="IPR023631">
    <property type="entry name" value="Amidase_dom"/>
</dbReference>
<dbReference type="Gene3D" id="3.90.1300.10">
    <property type="entry name" value="Amidase signature (AS) domain"/>
    <property type="match status" value="1"/>
</dbReference>
<dbReference type="PANTHER" id="PTHR11895:SF176">
    <property type="entry name" value="AMIDASE AMID-RELATED"/>
    <property type="match status" value="1"/>
</dbReference>
<proteinExistence type="predicted"/>
<dbReference type="RefSeq" id="WP_367876455.1">
    <property type="nucleotide sequence ID" value="NZ_JBFNXX010000002.1"/>
</dbReference>